<dbReference type="Pfam" id="PF14329">
    <property type="entry name" value="DUF4386"/>
    <property type="match status" value="1"/>
</dbReference>
<dbReference type="Proteomes" id="UP000474777">
    <property type="component" value="Unassembled WGS sequence"/>
</dbReference>
<feature type="transmembrane region" description="Helical" evidence="1">
    <location>
        <begin position="199"/>
        <end position="223"/>
    </location>
</feature>
<reference evidence="2 3" key="1">
    <citation type="submission" date="2020-02" db="EMBL/GenBank/DDBJ databases">
        <authorList>
            <person name="Kim M.K."/>
        </authorList>
    </citation>
    <scope>NUCLEOTIDE SEQUENCE [LARGE SCALE GENOMIC DNA]</scope>
    <source>
        <strain evidence="2 3">BT327</strain>
    </source>
</reference>
<feature type="transmembrane region" description="Helical" evidence="1">
    <location>
        <begin position="12"/>
        <end position="31"/>
    </location>
</feature>
<keyword evidence="3" id="KW-1185">Reference proteome</keyword>
<evidence type="ECO:0000313" key="2">
    <source>
        <dbReference type="EMBL" id="NEM98507.1"/>
    </source>
</evidence>
<feature type="transmembrane region" description="Helical" evidence="1">
    <location>
        <begin position="51"/>
        <end position="76"/>
    </location>
</feature>
<gene>
    <name evidence="2" type="ORF">GXP69_12450</name>
</gene>
<name>A0A6B3LYD7_9BACT</name>
<keyword evidence="1" id="KW-1133">Transmembrane helix</keyword>
<dbReference type="EMBL" id="JAAGWD010000005">
    <property type="protein sequence ID" value="NEM98507.1"/>
    <property type="molecule type" value="Genomic_DNA"/>
</dbReference>
<evidence type="ECO:0000256" key="1">
    <source>
        <dbReference type="SAM" id="Phobius"/>
    </source>
</evidence>
<proteinExistence type="predicted"/>
<keyword evidence="1" id="KW-0472">Membrane</keyword>
<protein>
    <submittedName>
        <fullName evidence="2">DUF4386 domain-containing protein</fullName>
    </submittedName>
</protein>
<sequence length="236" mass="25587">MKSSGTKKDAVITGVFFIVATVAAIVGLRLYDPVLNNANYLTLGVSFSNQIITGAISELILACTAAGTGVMLYPYLRKYNESLGLGYLSFRLLEVVFILVGIVSVLALLSLSQMYTSTPAPDTATYAAMGGVLKAIHGWTFMLGPNFMLGINTFIYSYVFFKTDLVPRKLAAIGMVSAICIFIAAILELFGVIPQISAWGVLLAMPVFAFEMVLAFWLIRVGFNPESLPKKEQKVL</sequence>
<feature type="transmembrane region" description="Helical" evidence="1">
    <location>
        <begin position="136"/>
        <end position="158"/>
    </location>
</feature>
<dbReference type="InterPro" id="IPR025495">
    <property type="entry name" value="DUF4386"/>
</dbReference>
<feature type="transmembrane region" description="Helical" evidence="1">
    <location>
        <begin position="88"/>
        <end position="116"/>
    </location>
</feature>
<keyword evidence="1" id="KW-0812">Transmembrane</keyword>
<feature type="transmembrane region" description="Helical" evidence="1">
    <location>
        <begin position="170"/>
        <end position="193"/>
    </location>
</feature>
<comment type="caution">
    <text evidence="2">The sequence shown here is derived from an EMBL/GenBank/DDBJ whole genome shotgun (WGS) entry which is preliminary data.</text>
</comment>
<accession>A0A6B3LYD7</accession>
<dbReference type="RefSeq" id="WP_163915399.1">
    <property type="nucleotide sequence ID" value="NZ_JAAGWD010000005.1"/>
</dbReference>
<organism evidence="2 3">
    <name type="scientific">Pontibacter burrus</name>
    <dbReference type="NCBI Taxonomy" id="2704466"/>
    <lineage>
        <taxon>Bacteria</taxon>
        <taxon>Pseudomonadati</taxon>
        <taxon>Bacteroidota</taxon>
        <taxon>Cytophagia</taxon>
        <taxon>Cytophagales</taxon>
        <taxon>Hymenobacteraceae</taxon>
        <taxon>Pontibacter</taxon>
    </lineage>
</organism>
<evidence type="ECO:0000313" key="3">
    <source>
        <dbReference type="Proteomes" id="UP000474777"/>
    </source>
</evidence>
<dbReference type="AlphaFoldDB" id="A0A6B3LYD7"/>